<accession>A0ABN5A5P2</accession>
<dbReference type="InterPro" id="IPR002549">
    <property type="entry name" value="AI-2E-like"/>
</dbReference>
<evidence type="ECO:0008006" key="9">
    <source>
        <dbReference type="Google" id="ProtNLM"/>
    </source>
</evidence>
<feature type="transmembrane region" description="Helical" evidence="6">
    <location>
        <begin position="282"/>
        <end position="302"/>
    </location>
</feature>
<feature type="transmembrane region" description="Helical" evidence="6">
    <location>
        <begin position="322"/>
        <end position="347"/>
    </location>
</feature>
<gene>
    <name evidence="7" type="ORF">ADH66_08580</name>
</gene>
<keyword evidence="5 6" id="KW-0472">Membrane</keyword>
<comment type="similarity">
    <text evidence="2">Belongs to the autoinducer-2 exporter (AI-2E) (TC 2.A.86) family.</text>
</comment>
<dbReference type="Pfam" id="PF01594">
    <property type="entry name" value="AI-2E_transport"/>
    <property type="match status" value="1"/>
</dbReference>
<evidence type="ECO:0000313" key="8">
    <source>
        <dbReference type="Proteomes" id="UP000196710"/>
    </source>
</evidence>
<evidence type="ECO:0000256" key="4">
    <source>
        <dbReference type="ARBA" id="ARBA00022989"/>
    </source>
</evidence>
<evidence type="ECO:0000256" key="2">
    <source>
        <dbReference type="ARBA" id="ARBA00009773"/>
    </source>
</evidence>
<evidence type="ECO:0000256" key="1">
    <source>
        <dbReference type="ARBA" id="ARBA00004141"/>
    </source>
</evidence>
<name>A0ABN5A5P2_9FIRM</name>
<organism evidence="7 8">
    <name type="scientific">Acutalibacter muris</name>
    <dbReference type="NCBI Taxonomy" id="1796620"/>
    <lineage>
        <taxon>Bacteria</taxon>
        <taxon>Bacillati</taxon>
        <taxon>Bacillota</taxon>
        <taxon>Clostridia</taxon>
        <taxon>Eubacteriales</taxon>
        <taxon>Acutalibacteraceae</taxon>
        <taxon>Acutalibacter</taxon>
    </lineage>
</organism>
<feature type="transmembrane region" description="Helical" evidence="6">
    <location>
        <begin position="159"/>
        <end position="184"/>
    </location>
</feature>
<reference evidence="8" key="1">
    <citation type="submission" date="2017-05" db="EMBL/GenBank/DDBJ databases">
        <title>Improved OligoMM genomes.</title>
        <authorList>
            <person name="Garzetti D."/>
        </authorList>
    </citation>
    <scope>NUCLEOTIDE SEQUENCE [LARGE SCALE GENOMIC DNA]</scope>
    <source>
        <strain evidence="8">KB18</strain>
    </source>
</reference>
<keyword evidence="8" id="KW-1185">Reference proteome</keyword>
<evidence type="ECO:0000313" key="7">
    <source>
        <dbReference type="EMBL" id="ASB40711.1"/>
    </source>
</evidence>
<keyword evidence="3 6" id="KW-0812">Transmembrane</keyword>
<dbReference type="Proteomes" id="UP000196710">
    <property type="component" value="Chromosome"/>
</dbReference>
<dbReference type="PANTHER" id="PTHR21716">
    <property type="entry name" value="TRANSMEMBRANE PROTEIN"/>
    <property type="match status" value="1"/>
</dbReference>
<keyword evidence="4 6" id="KW-1133">Transmembrane helix</keyword>
<feature type="transmembrane region" description="Helical" evidence="6">
    <location>
        <begin position="14"/>
        <end position="31"/>
    </location>
</feature>
<comment type="subcellular location">
    <subcellularLocation>
        <location evidence="1">Membrane</location>
        <topology evidence="1">Multi-pass membrane protein</topology>
    </subcellularLocation>
</comment>
<dbReference type="EMBL" id="CP021422">
    <property type="protein sequence ID" value="ASB40711.1"/>
    <property type="molecule type" value="Genomic_DNA"/>
</dbReference>
<dbReference type="PANTHER" id="PTHR21716:SF68">
    <property type="entry name" value="TRANSPORT PROTEIN YTVI-RELATED"/>
    <property type="match status" value="1"/>
</dbReference>
<feature type="transmembrane region" description="Helical" evidence="6">
    <location>
        <begin position="37"/>
        <end position="55"/>
    </location>
</feature>
<feature type="transmembrane region" description="Helical" evidence="6">
    <location>
        <begin position="67"/>
        <end position="91"/>
    </location>
</feature>
<evidence type="ECO:0000256" key="3">
    <source>
        <dbReference type="ARBA" id="ARBA00022692"/>
    </source>
</evidence>
<evidence type="ECO:0000256" key="5">
    <source>
        <dbReference type="ARBA" id="ARBA00023136"/>
    </source>
</evidence>
<proteinExistence type="inferred from homology"/>
<feature type="transmembrane region" description="Helical" evidence="6">
    <location>
        <begin position="221"/>
        <end position="242"/>
    </location>
</feature>
<evidence type="ECO:0000256" key="6">
    <source>
        <dbReference type="SAM" id="Phobius"/>
    </source>
</evidence>
<feature type="transmembrane region" description="Helical" evidence="6">
    <location>
        <begin position="248"/>
        <end position="270"/>
    </location>
</feature>
<protein>
    <recommendedName>
        <fullName evidence="9">Sporulation integral membrane protein YtvI</fullName>
    </recommendedName>
</protein>
<sequence>MEAYMFHTEELKRLAPIGVFFAVYSLAFLLWKATFIYSLPFLLGLLIAAALQPVIRWTQGKLRLSRAAASGAVTALALALLLSALILLTFLGVRELADFLARAAGGGFPEFSPPVQRFFRWLGDLVRQIDAEFLERHREQLMEFLKNSADLAMAALNRVLGVLGSLPVLLAMALVTGFSAFFLARDFDRLRGWARGFLSDKAAGQLRRAAAHSSGAGKKYLLSYVLIYLISFCEAFVILSILNVPYPLISAVITCFADILPVLGPGFVLGPIAVWQALCGSYGRAAGVLVGWAVMGCVRQVIEPKLVASTAKLHPLTMLAAVYFSLAAGSLWVLVYTAGLFMLYSLLRNAGILPRLISPSSSP</sequence>